<reference evidence="1 2" key="1">
    <citation type="submission" date="2018-03" db="EMBL/GenBank/DDBJ databases">
        <title>Genomic Encyclopedia of Type Strains, Phase III (KMG-III): the genomes of soil and plant-associated and newly described type strains.</title>
        <authorList>
            <person name="Whitman W."/>
        </authorList>
    </citation>
    <scope>NUCLEOTIDE SEQUENCE [LARGE SCALE GENOMIC DNA]</scope>
    <source>
        <strain evidence="1 2">CGMCC 4.7104</strain>
    </source>
</reference>
<name>A0A2T0LU89_9ACTN</name>
<organism evidence="1 2">
    <name type="scientific">Nonomuraea fuscirosea</name>
    <dbReference type="NCBI Taxonomy" id="1291556"/>
    <lineage>
        <taxon>Bacteria</taxon>
        <taxon>Bacillati</taxon>
        <taxon>Actinomycetota</taxon>
        <taxon>Actinomycetes</taxon>
        <taxon>Streptosporangiales</taxon>
        <taxon>Streptosporangiaceae</taxon>
        <taxon>Nonomuraea</taxon>
    </lineage>
</organism>
<evidence type="ECO:0000313" key="2">
    <source>
        <dbReference type="Proteomes" id="UP000238312"/>
    </source>
</evidence>
<protein>
    <submittedName>
        <fullName evidence="1">Uncharacterized protein</fullName>
    </submittedName>
</protein>
<proteinExistence type="predicted"/>
<accession>A0A2T0LU89</accession>
<dbReference type="AlphaFoldDB" id="A0A2T0LU89"/>
<sequence>MLENREKDHLVGDKSARIPVVSGGCLRMGAEDVLVADTAGGRRFTFGPPACEGGRWTLPTR</sequence>
<dbReference type="RefSeq" id="WP_146178690.1">
    <property type="nucleotide sequence ID" value="NZ_PVNG01000042.1"/>
</dbReference>
<keyword evidence="2" id="KW-1185">Reference proteome</keyword>
<dbReference type="EMBL" id="PVNG01000042">
    <property type="protein sequence ID" value="PRX47405.1"/>
    <property type="molecule type" value="Genomic_DNA"/>
</dbReference>
<evidence type="ECO:0000313" key="1">
    <source>
        <dbReference type="EMBL" id="PRX47405.1"/>
    </source>
</evidence>
<dbReference type="OrthoDB" id="9939068at2"/>
<dbReference type="Proteomes" id="UP000238312">
    <property type="component" value="Unassembled WGS sequence"/>
</dbReference>
<gene>
    <name evidence="1" type="ORF">B0I32_1422</name>
</gene>
<comment type="caution">
    <text evidence="1">The sequence shown here is derived from an EMBL/GenBank/DDBJ whole genome shotgun (WGS) entry which is preliminary data.</text>
</comment>